<dbReference type="SUPFAM" id="SSF46689">
    <property type="entry name" value="Homeodomain-like"/>
    <property type="match status" value="1"/>
</dbReference>
<feature type="domain" description="HTH tetR-type" evidence="5">
    <location>
        <begin position="7"/>
        <end position="67"/>
    </location>
</feature>
<dbReference type="Gene3D" id="1.10.357.10">
    <property type="entry name" value="Tetracycline Repressor, domain 2"/>
    <property type="match status" value="1"/>
</dbReference>
<organism evidence="6 7">
    <name type="scientific">Oryzomonas rubra</name>
    <dbReference type="NCBI Taxonomy" id="2509454"/>
    <lineage>
        <taxon>Bacteria</taxon>
        <taxon>Pseudomonadati</taxon>
        <taxon>Thermodesulfobacteriota</taxon>
        <taxon>Desulfuromonadia</taxon>
        <taxon>Geobacterales</taxon>
        <taxon>Geobacteraceae</taxon>
        <taxon>Oryzomonas</taxon>
    </lineage>
</organism>
<accession>A0A5A9X9W3</accession>
<dbReference type="PROSITE" id="PS50977">
    <property type="entry name" value="HTH_TETR_2"/>
    <property type="match status" value="1"/>
</dbReference>
<dbReference type="PRINTS" id="PR00455">
    <property type="entry name" value="HTHTETR"/>
</dbReference>
<keyword evidence="3" id="KW-0804">Transcription</keyword>
<protein>
    <submittedName>
        <fullName evidence="6">DUF1956 domain-containing protein</fullName>
    </submittedName>
</protein>
<comment type="caution">
    <text evidence="6">The sequence shown here is derived from an EMBL/GenBank/DDBJ whole genome shotgun (WGS) entry which is preliminary data.</text>
</comment>
<dbReference type="Pfam" id="PF09209">
    <property type="entry name" value="CecR_C"/>
    <property type="match status" value="1"/>
</dbReference>
<evidence type="ECO:0000256" key="3">
    <source>
        <dbReference type="ARBA" id="ARBA00023163"/>
    </source>
</evidence>
<keyword evidence="2 4" id="KW-0238">DNA-binding</keyword>
<dbReference type="InterPro" id="IPR036271">
    <property type="entry name" value="Tet_transcr_reg_TetR-rel_C_sf"/>
</dbReference>
<dbReference type="EMBL" id="SRSD01000009">
    <property type="protein sequence ID" value="KAA0888999.1"/>
    <property type="molecule type" value="Genomic_DNA"/>
</dbReference>
<dbReference type="RefSeq" id="WP_149308631.1">
    <property type="nucleotide sequence ID" value="NZ_SRSD01000009.1"/>
</dbReference>
<keyword evidence="1" id="KW-0805">Transcription regulation</keyword>
<feature type="DNA-binding region" description="H-T-H motif" evidence="4">
    <location>
        <begin position="30"/>
        <end position="49"/>
    </location>
</feature>
<dbReference type="OrthoDB" id="9790413at2"/>
<dbReference type="PANTHER" id="PTHR30055">
    <property type="entry name" value="HTH-TYPE TRANSCRIPTIONAL REGULATOR RUTR"/>
    <property type="match status" value="1"/>
</dbReference>
<gene>
    <name evidence="6" type="ORF">ET418_14185</name>
</gene>
<dbReference type="InterPro" id="IPR009057">
    <property type="entry name" value="Homeodomain-like_sf"/>
</dbReference>
<sequence>MAGRDPVKTKERLLDAATAVFVEMGYRDATVAEICNRAEANISAVNYYFGSKKALYREAWLHAFREAMQVHPPDGGVTAAAPPEERLRGQVTAIMARIADEKCRDFAISQMELTNPTGLLEDLMRSELDPLREKTLAVVRELLGTHASDVQVQFCEVCILSMCVNPMLMKRNRHGGGGKAAHPMDDLEAFADHVVKFSLAGMAAIRGQA</sequence>
<dbReference type="InterPro" id="IPR015292">
    <property type="entry name" value="Tscrpt_reg_YbiH_C"/>
</dbReference>
<evidence type="ECO:0000256" key="4">
    <source>
        <dbReference type="PROSITE-ProRule" id="PRU00335"/>
    </source>
</evidence>
<evidence type="ECO:0000313" key="7">
    <source>
        <dbReference type="Proteomes" id="UP000324298"/>
    </source>
</evidence>
<reference evidence="6 7" key="1">
    <citation type="submission" date="2019-04" db="EMBL/GenBank/DDBJ databases">
        <title>Geobacter ruber sp. nov., ferric-reducing bacteria isolated from paddy soil.</title>
        <authorList>
            <person name="Xu Z."/>
            <person name="Masuda Y."/>
            <person name="Itoh H."/>
            <person name="Senoo K."/>
        </authorList>
    </citation>
    <scope>NUCLEOTIDE SEQUENCE [LARGE SCALE GENOMIC DNA]</scope>
    <source>
        <strain evidence="6 7">Red88</strain>
    </source>
</reference>
<evidence type="ECO:0000256" key="1">
    <source>
        <dbReference type="ARBA" id="ARBA00023015"/>
    </source>
</evidence>
<dbReference type="AlphaFoldDB" id="A0A5A9X9W3"/>
<dbReference type="InterPro" id="IPR001647">
    <property type="entry name" value="HTH_TetR"/>
</dbReference>
<dbReference type="Pfam" id="PF00440">
    <property type="entry name" value="TetR_N"/>
    <property type="match status" value="1"/>
</dbReference>
<dbReference type="InterPro" id="IPR050109">
    <property type="entry name" value="HTH-type_TetR-like_transc_reg"/>
</dbReference>
<evidence type="ECO:0000259" key="5">
    <source>
        <dbReference type="PROSITE" id="PS50977"/>
    </source>
</evidence>
<name>A0A5A9X9W3_9BACT</name>
<evidence type="ECO:0000313" key="6">
    <source>
        <dbReference type="EMBL" id="KAA0888999.1"/>
    </source>
</evidence>
<evidence type="ECO:0000256" key="2">
    <source>
        <dbReference type="ARBA" id="ARBA00023125"/>
    </source>
</evidence>
<dbReference type="PANTHER" id="PTHR30055:SF234">
    <property type="entry name" value="HTH-TYPE TRANSCRIPTIONAL REGULATOR BETI"/>
    <property type="match status" value="1"/>
</dbReference>
<keyword evidence="7" id="KW-1185">Reference proteome</keyword>
<proteinExistence type="predicted"/>
<dbReference type="GO" id="GO:0003700">
    <property type="term" value="F:DNA-binding transcription factor activity"/>
    <property type="evidence" value="ECO:0007669"/>
    <property type="project" value="TreeGrafter"/>
</dbReference>
<dbReference type="Proteomes" id="UP000324298">
    <property type="component" value="Unassembled WGS sequence"/>
</dbReference>
<dbReference type="GO" id="GO:0000976">
    <property type="term" value="F:transcription cis-regulatory region binding"/>
    <property type="evidence" value="ECO:0007669"/>
    <property type="project" value="TreeGrafter"/>
</dbReference>
<dbReference type="SUPFAM" id="SSF48498">
    <property type="entry name" value="Tetracyclin repressor-like, C-terminal domain"/>
    <property type="match status" value="1"/>
</dbReference>